<keyword evidence="2" id="KW-0732">Signal</keyword>
<feature type="chain" id="PRO_5015787791" evidence="2">
    <location>
        <begin position="24"/>
        <end position="123"/>
    </location>
</feature>
<name>A0A2U1JIP5_9FLAO</name>
<keyword evidence="4" id="KW-1185">Reference proteome</keyword>
<accession>A0A2U1JIP5</accession>
<protein>
    <submittedName>
        <fullName evidence="3">Uncharacterized protein</fullName>
    </submittedName>
</protein>
<dbReference type="AlphaFoldDB" id="A0A2U1JIP5"/>
<feature type="signal peptide" evidence="2">
    <location>
        <begin position="1"/>
        <end position="23"/>
    </location>
</feature>
<evidence type="ECO:0000313" key="4">
    <source>
        <dbReference type="Proteomes" id="UP000245449"/>
    </source>
</evidence>
<dbReference type="EMBL" id="QCZI01000009">
    <property type="protein sequence ID" value="PWA05012.1"/>
    <property type="molecule type" value="Genomic_DNA"/>
</dbReference>
<evidence type="ECO:0000313" key="3">
    <source>
        <dbReference type="EMBL" id="PWA05012.1"/>
    </source>
</evidence>
<gene>
    <name evidence="3" type="ORF">DB895_08215</name>
</gene>
<organism evidence="3 4">
    <name type="scientific">Flavobacterium psychrotolerans</name>
    <dbReference type="NCBI Taxonomy" id="2169410"/>
    <lineage>
        <taxon>Bacteria</taxon>
        <taxon>Pseudomonadati</taxon>
        <taxon>Bacteroidota</taxon>
        <taxon>Flavobacteriia</taxon>
        <taxon>Flavobacteriales</taxon>
        <taxon>Flavobacteriaceae</taxon>
        <taxon>Flavobacterium</taxon>
    </lineage>
</organism>
<feature type="compositionally biased region" description="Basic and acidic residues" evidence="1">
    <location>
        <begin position="33"/>
        <end position="44"/>
    </location>
</feature>
<dbReference type="Proteomes" id="UP000245449">
    <property type="component" value="Unassembled WGS sequence"/>
</dbReference>
<dbReference type="OrthoDB" id="1256275at2"/>
<proteinExistence type="predicted"/>
<comment type="caution">
    <text evidence="3">The sequence shown here is derived from an EMBL/GenBank/DDBJ whole genome shotgun (WGS) entry which is preliminary data.</text>
</comment>
<dbReference type="RefSeq" id="WP_116724885.1">
    <property type="nucleotide sequence ID" value="NZ_QCZI01000009.1"/>
</dbReference>
<evidence type="ECO:0000256" key="1">
    <source>
        <dbReference type="SAM" id="MobiDB-lite"/>
    </source>
</evidence>
<dbReference type="PROSITE" id="PS51257">
    <property type="entry name" value="PROKAR_LIPOPROTEIN"/>
    <property type="match status" value="1"/>
</dbReference>
<evidence type="ECO:0000256" key="2">
    <source>
        <dbReference type="SAM" id="SignalP"/>
    </source>
</evidence>
<feature type="region of interest" description="Disordered" evidence="1">
    <location>
        <begin position="24"/>
        <end position="44"/>
    </location>
</feature>
<reference evidence="3 4" key="1">
    <citation type="submission" date="2018-04" db="EMBL/GenBank/DDBJ databases">
        <title>Flavobacterium sp. nov., isolated from glacier ice.</title>
        <authorList>
            <person name="Liu Q."/>
            <person name="Xin Y.-H."/>
        </authorList>
    </citation>
    <scope>NUCLEOTIDE SEQUENCE [LARGE SCALE GENOMIC DNA]</scope>
    <source>
        <strain evidence="3 4">RB1R5</strain>
    </source>
</reference>
<sequence length="123" mass="13770">MNKFHILVIVLFGFLLMPSSSFACENNSSKHSTTKETSSKMDKDDCCKNDNHSKMNDHEGCGGKCSHSKCGCATSCNSCTVAINELKFKDNLFNFVSEKQKFYNYETNISSGFNSLWLIPKIS</sequence>